<evidence type="ECO:0000259" key="7">
    <source>
        <dbReference type="PROSITE" id="PS50893"/>
    </source>
</evidence>
<feature type="domain" description="ABC transporter" evidence="7">
    <location>
        <begin position="5"/>
        <end position="244"/>
    </location>
</feature>
<keyword evidence="3" id="KW-0762">Sugar transport</keyword>
<keyword evidence="2" id="KW-0813">Transport</keyword>
<evidence type="ECO:0000256" key="4">
    <source>
        <dbReference type="ARBA" id="ARBA00022737"/>
    </source>
</evidence>
<dbReference type="CDD" id="cd03216">
    <property type="entry name" value="ABC_Carb_Monos_I"/>
    <property type="match status" value="1"/>
</dbReference>
<feature type="domain" description="ABC transporter" evidence="7">
    <location>
        <begin position="262"/>
        <end position="497"/>
    </location>
</feature>
<evidence type="ECO:0000256" key="6">
    <source>
        <dbReference type="ARBA" id="ARBA00022840"/>
    </source>
</evidence>
<protein>
    <submittedName>
        <fullName evidence="8">Sugar ABC transporter ATPase</fullName>
    </submittedName>
</protein>
<dbReference type="PROSITE" id="PS50893">
    <property type="entry name" value="ABC_TRANSPORTER_2"/>
    <property type="match status" value="2"/>
</dbReference>
<dbReference type="OrthoDB" id="9805029at2"/>
<dbReference type="GO" id="GO:0016887">
    <property type="term" value="F:ATP hydrolysis activity"/>
    <property type="evidence" value="ECO:0007669"/>
    <property type="project" value="InterPro"/>
</dbReference>
<keyword evidence="5" id="KW-0547">Nucleotide-binding</keyword>
<dbReference type="InterPro" id="IPR003439">
    <property type="entry name" value="ABC_transporter-like_ATP-bd"/>
</dbReference>
<organism evidence="8">
    <name type="scientific">Aureimonas frigidaquae</name>
    <dbReference type="NCBI Taxonomy" id="424757"/>
    <lineage>
        <taxon>Bacteria</taxon>
        <taxon>Pseudomonadati</taxon>
        <taxon>Pseudomonadota</taxon>
        <taxon>Alphaproteobacteria</taxon>
        <taxon>Hyphomicrobiales</taxon>
        <taxon>Aurantimonadaceae</taxon>
        <taxon>Aureimonas</taxon>
    </lineage>
</organism>
<dbReference type="InterPro" id="IPR003593">
    <property type="entry name" value="AAA+_ATPase"/>
</dbReference>
<accession>A0A0P0Z289</accession>
<dbReference type="InterPro" id="IPR050107">
    <property type="entry name" value="ABC_carbohydrate_import_ATPase"/>
</dbReference>
<dbReference type="Gene3D" id="3.40.50.300">
    <property type="entry name" value="P-loop containing nucleotide triphosphate hydrolases"/>
    <property type="match status" value="2"/>
</dbReference>
<evidence type="ECO:0000256" key="5">
    <source>
        <dbReference type="ARBA" id="ARBA00022741"/>
    </source>
</evidence>
<keyword evidence="6" id="KW-0067">ATP-binding</keyword>
<dbReference type="AlphaFoldDB" id="A0A0P0Z289"/>
<dbReference type="PANTHER" id="PTHR43790">
    <property type="entry name" value="CARBOHYDRATE TRANSPORT ATP-BINDING PROTEIN MG119-RELATED"/>
    <property type="match status" value="1"/>
</dbReference>
<evidence type="ECO:0000256" key="1">
    <source>
        <dbReference type="ARBA" id="ARBA00005417"/>
    </source>
</evidence>
<dbReference type="CDD" id="cd03215">
    <property type="entry name" value="ABC_Carb_Monos_II"/>
    <property type="match status" value="1"/>
</dbReference>
<dbReference type="InterPro" id="IPR017871">
    <property type="entry name" value="ABC_transporter-like_CS"/>
</dbReference>
<dbReference type="SMART" id="SM00382">
    <property type="entry name" value="AAA"/>
    <property type="match status" value="2"/>
</dbReference>
<proteinExistence type="inferred from homology"/>
<evidence type="ECO:0000256" key="3">
    <source>
        <dbReference type="ARBA" id="ARBA00022597"/>
    </source>
</evidence>
<keyword evidence="4" id="KW-0677">Repeat</keyword>
<dbReference type="PROSITE" id="PS00211">
    <property type="entry name" value="ABC_TRANSPORTER_1"/>
    <property type="match status" value="1"/>
</dbReference>
<dbReference type="SUPFAM" id="SSF52540">
    <property type="entry name" value="P-loop containing nucleoside triphosphate hydrolases"/>
    <property type="match status" value="2"/>
</dbReference>
<dbReference type="GO" id="GO:0005524">
    <property type="term" value="F:ATP binding"/>
    <property type="evidence" value="ECO:0007669"/>
    <property type="project" value="UniProtKB-KW"/>
</dbReference>
<dbReference type="InterPro" id="IPR027417">
    <property type="entry name" value="P-loop_NTPase"/>
</dbReference>
<dbReference type="EMBL" id="LC066377">
    <property type="protein sequence ID" value="BAT28164.1"/>
    <property type="molecule type" value="Genomic_DNA"/>
</dbReference>
<reference evidence="8" key="1">
    <citation type="journal article" date="2015" name="Proc. Natl. Acad. Sci. U.S.A.">
        <title>Bacterial clade with the ribosomal RNA operon on a small plasmid rather than the chromosome.</title>
        <authorList>
            <person name="Anda M."/>
            <person name="Ohtsubo Y."/>
            <person name="Okubo T."/>
            <person name="Sugawara M."/>
            <person name="Nagata Y."/>
            <person name="Tsuda M."/>
            <person name="Minamisawa K."/>
            <person name="Mitsui H."/>
        </authorList>
    </citation>
    <scope>NUCLEOTIDE SEQUENCE</scope>
    <source>
        <strain evidence="8">JCM 14755</strain>
    </source>
</reference>
<evidence type="ECO:0000256" key="2">
    <source>
        <dbReference type="ARBA" id="ARBA00022448"/>
    </source>
</evidence>
<dbReference type="RefSeq" id="WP_062226348.1">
    <property type="nucleotide sequence ID" value="NZ_BBWR01000002.1"/>
</dbReference>
<dbReference type="Pfam" id="PF00005">
    <property type="entry name" value="ABC_tran"/>
    <property type="match status" value="2"/>
</dbReference>
<sequence>MSAVLEAAGIAKSFGAVRALVKGDLTVARGEIHALLGANGCGKSTLCKVVAGALGPDAGVLRFDGQDRSFSSPHDAERAGISLFYQELSLIPQLSVERNIVLGREPSRGGFIDRKRMRARAAELIALFEGVVGPNLNPQTLVADLSPDERQIVEILKVFAADPKLMIMDEATAALDGRQSARLFEILAARRAEGVSTIMISHRLDEVFAICDRITVMRNGATVARLDVAATDRAEVVHHMVGEVSAPAGRGRAPGDGVAPLLLLEDVSGARFTDVTLALRPGEVVGLAGLQGQGQSALLRALFGAEPIRRGTLRWQGQPISIRRPQDAVRRGFAYVSGDRGRDAALHGRSIFENLVAGILSRERTRLIRAKPLRRRAEAAARQLATKYSDLDAPIGSLSGGNQQKIFISRWLATQPQLLLLDDPTKGIDLGAKADLFKLMRELADGGAAILFYSSEDSEVLDHTDRCIVFNGGRIVSELTGDRMNAVNLTRAAYGDAA</sequence>
<comment type="similarity">
    <text evidence="1">Belongs to the ABC transporter superfamily.</text>
</comment>
<evidence type="ECO:0000313" key="8">
    <source>
        <dbReference type="EMBL" id="BAT28164.1"/>
    </source>
</evidence>
<dbReference type="PANTHER" id="PTHR43790:SF9">
    <property type="entry name" value="GALACTOFURANOSE TRANSPORTER ATP-BINDING PROTEIN YTFR"/>
    <property type="match status" value="1"/>
</dbReference>
<name>A0A0P0Z289_9HYPH</name>